<dbReference type="AlphaFoldDB" id="A0A212KAR2"/>
<evidence type="ECO:0000313" key="1">
    <source>
        <dbReference type="EMBL" id="SBW08742.1"/>
    </source>
</evidence>
<reference evidence="1" key="1">
    <citation type="submission" date="2016-04" db="EMBL/GenBank/DDBJ databases">
        <authorList>
            <person name="Evans L.H."/>
            <person name="Alamgir A."/>
            <person name="Owens N."/>
            <person name="Weber N.D."/>
            <person name="Virtaneva K."/>
            <person name="Barbian K."/>
            <person name="Babar A."/>
            <person name="Rosenke K."/>
        </authorList>
    </citation>
    <scope>NUCLEOTIDE SEQUENCE</scope>
    <source>
        <strain evidence="1">86</strain>
    </source>
</reference>
<protein>
    <submittedName>
        <fullName evidence="1">Uncharacterized protein</fullName>
    </submittedName>
</protein>
<gene>
    <name evidence="1" type="ORF">KL86CLO1_12509</name>
</gene>
<name>A0A212KAR2_9FIRM</name>
<sequence>MQQICRLLPYFNLNQFTQFTNAYLKIFQFVVVIGRK</sequence>
<proteinExistence type="predicted"/>
<dbReference type="EMBL" id="FLUN01000001">
    <property type="protein sequence ID" value="SBW08742.1"/>
    <property type="molecule type" value="Genomic_DNA"/>
</dbReference>
<organism evidence="1">
    <name type="scientific">uncultured Eubacteriales bacterium</name>
    <dbReference type="NCBI Taxonomy" id="172733"/>
    <lineage>
        <taxon>Bacteria</taxon>
        <taxon>Bacillati</taxon>
        <taxon>Bacillota</taxon>
        <taxon>Clostridia</taxon>
        <taxon>Eubacteriales</taxon>
        <taxon>environmental samples</taxon>
    </lineage>
</organism>
<accession>A0A212KAR2</accession>